<gene>
    <name evidence="10 14" type="primary">ileS</name>
    <name evidence="14" type="ORF">KIM322_06670</name>
</gene>
<dbReference type="EMBL" id="AP026803">
    <property type="protein sequence ID" value="BDR60406.1"/>
    <property type="molecule type" value="Genomic_DNA"/>
</dbReference>
<dbReference type="Gene3D" id="1.10.10.830">
    <property type="entry name" value="Ile-tRNA synthetase CP2 domain-like"/>
    <property type="match status" value="1"/>
</dbReference>
<evidence type="ECO:0000256" key="6">
    <source>
        <dbReference type="ARBA" id="ARBA00022917"/>
    </source>
</evidence>
<dbReference type="InterPro" id="IPR050081">
    <property type="entry name" value="Ile-tRNA_ligase"/>
</dbReference>
<comment type="domain">
    <text evidence="10">IleRS has two distinct active sites: one for aminoacylation and one for editing. The misactivated valine is translocated from the active site to the editing site, which sterically excludes the correctly activated isoleucine. The single editing site contains two valyl binding pockets, one specific for each substrate (Val-AMP or Val-tRNA(Ile)).</text>
</comment>
<dbReference type="InterPro" id="IPR002300">
    <property type="entry name" value="aa-tRNA-synth_Ia"/>
</dbReference>
<comment type="subunit">
    <text evidence="10">Monomer.</text>
</comment>
<feature type="domain" description="Methionyl/Valyl/Leucyl/Isoleucyl-tRNA synthetase anticodon-binding" evidence="13">
    <location>
        <begin position="698"/>
        <end position="848"/>
    </location>
</feature>
<keyword evidence="10" id="KW-0479">Metal-binding</keyword>
<evidence type="ECO:0000256" key="10">
    <source>
        <dbReference type="HAMAP-Rule" id="MF_02002"/>
    </source>
</evidence>
<evidence type="ECO:0000256" key="4">
    <source>
        <dbReference type="ARBA" id="ARBA00022741"/>
    </source>
</evidence>
<keyword evidence="6 10" id="KW-0648">Protein biosynthesis</keyword>
<sequence length="948" mass="107789">MIKLALFLGRVFLQKGIIKMRVKDTLNLGKTKFKMRGNLPVREAEWQKDWQDNNLYSERLKLNEGKPRFDLHDGPPFANGNIHMGHALNKISKDIIVRFKNMAGYYAPFVPGWDTHGLPIEQQLTKQGVDRKQLSRAEYRQLCENFARKEIKKQMADFKRLGVSADWDHPYITLQAEYEAEEIRLFGKMYQQGYIYKGKKPVYWSPSSESTLAEAEVEYHDVKSPSIYIAFPVKDGKGLLDPENTYFLIWTTTPWTIPANQGITVNPAFDYSLVQVGDKRYVVGTDRLAAVAQALDWQNYQVVQHFKGSDLDQLVAKHPLYDQDALLMNARHVTASDGTGLVHTASGFGEDDYNVAQKYGLPVFSPLDNKGCFTEEVPDPDLVGMFYDDANKVVSEKLEKSGNLLKLSFFMHSYPHDWRTKKPVIYRATTQWFASIAKCRQQILDQIDQVDYSPAWGKVRLHNMIKDRGDWVISRQRAWGVPLPIFYAEDGTPIVTPETIEHIAQIFAKEGSNAWYKLTVQELLPAGFTSAHSPNGHFTKETDILDVWFDSGSSHQAVMAKRPDLRFPADLYLEGSDQYRGWFNSSLITAVTTTGKAPYRGILSQGFVLDDKGHKMSKSLGNVIAPDDIIKQMGAEIIRLWVASVDATADVAVSNDILSQTAESYRKIRNTFRYMLANTSDFDPAADRVAYEELNSIDQYIEVRLNDLVKQCLESYEKYDFNAVYKSVFAFIANDLSAFYLDFAKDVLYIEGKNSHTRRSMQTVIYDATSKIAKVLTPILPHTMEEIWSFLPEADKYIQLTNMPAVLEYDNRQQLLADWQQFLNLRDDVLKVLEAAREQKLIGKSFEAALTIYPTQAIKAVLDDLKANFRQILIVSKLTIEEGKAPANAVQLANGAFVVEHAPGEVCPRCRMIRTDLGEDRDLPMLCGRCAKIVKDNYPEVVQEGLEE</sequence>
<keyword evidence="5 10" id="KW-0067">ATP-binding</keyword>
<evidence type="ECO:0000256" key="3">
    <source>
        <dbReference type="ARBA" id="ARBA00022598"/>
    </source>
</evidence>
<evidence type="ECO:0000259" key="12">
    <source>
        <dbReference type="Pfam" id="PF06827"/>
    </source>
</evidence>
<dbReference type="SUPFAM" id="SSF47323">
    <property type="entry name" value="Anticodon-binding domain of a subclass of class I aminoacyl-tRNA synthetases"/>
    <property type="match status" value="1"/>
</dbReference>
<dbReference type="Pfam" id="PF08264">
    <property type="entry name" value="Anticodon_1"/>
    <property type="match status" value="1"/>
</dbReference>
<evidence type="ECO:0000256" key="5">
    <source>
        <dbReference type="ARBA" id="ARBA00022840"/>
    </source>
</evidence>
<dbReference type="InterPro" id="IPR009008">
    <property type="entry name" value="Val/Leu/Ile-tRNA-synth_edit"/>
</dbReference>
<feature type="domain" description="Zinc finger FPG/IleRS-type" evidence="12">
    <location>
        <begin position="904"/>
        <end position="932"/>
    </location>
</feature>
<feature type="domain" description="Aminoacyl-tRNA synthetase class Ia" evidence="11">
    <location>
        <begin position="46"/>
        <end position="653"/>
    </location>
</feature>
<dbReference type="InterPro" id="IPR001412">
    <property type="entry name" value="aa-tRNA-synth_I_CS"/>
</dbReference>
<dbReference type="CDD" id="cd07960">
    <property type="entry name" value="Anticodon_Ia_Ile_BEm"/>
    <property type="match status" value="1"/>
</dbReference>
<feature type="binding site" evidence="10">
    <location>
        <position position="927"/>
    </location>
    <ligand>
        <name>Zn(2+)</name>
        <dbReference type="ChEBI" id="CHEBI:29105"/>
    </ligand>
</feature>
<name>A0ABM8BGL3_9LACO</name>
<dbReference type="InterPro" id="IPR014729">
    <property type="entry name" value="Rossmann-like_a/b/a_fold"/>
</dbReference>
<protein>
    <recommendedName>
        <fullName evidence="10">Isoleucine--tRNA ligase</fullName>
        <ecNumber evidence="10">6.1.1.5</ecNumber>
    </recommendedName>
    <alternativeName>
        <fullName evidence="10">Isoleucyl-tRNA synthetase</fullName>
        <shortName evidence="10">IleRS</shortName>
    </alternativeName>
</protein>
<dbReference type="InterPro" id="IPR023585">
    <property type="entry name" value="Ile-tRNA-ligase_type1"/>
</dbReference>
<evidence type="ECO:0000256" key="2">
    <source>
        <dbReference type="ARBA" id="ARBA00022490"/>
    </source>
</evidence>
<dbReference type="Gene3D" id="3.40.50.620">
    <property type="entry name" value="HUPs"/>
    <property type="match status" value="2"/>
</dbReference>
<evidence type="ECO:0000256" key="7">
    <source>
        <dbReference type="ARBA" id="ARBA00023146"/>
    </source>
</evidence>
<feature type="short sequence motif" description="'KMSKS' region" evidence="10">
    <location>
        <begin position="615"/>
        <end position="619"/>
    </location>
</feature>
<dbReference type="Pfam" id="PF06827">
    <property type="entry name" value="zf-FPG_IleRS"/>
    <property type="match status" value="1"/>
</dbReference>
<dbReference type="NCBIfam" id="TIGR00392">
    <property type="entry name" value="ileS"/>
    <property type="match status" value="1"/>
</dbReference>
<comment type="catalytic activity">
    <reaction evidence="9 10">
        <text>tRNA(Ile) + L-isoleucine + ATP = L-isoleucyl-tRNA(Ile) + AMP + diphosphate</text>
        <dbReference type="Rhea" id="RHEA:11060"/>
        <dbReference type="Rhea" id="RHEA-COMP:9666"/>
        <dbReference type="Rhea" id="RHEA-COMP:9695"/>
        <dbReference type="ChEBI" id="CHEBI:30616"/>
        <dbReference type="ChEBI" id="CHEBI:33019"/>
        <dbReference type="ChEBI" id="CHEBI:58045"/>
        <dbReference type="ChEBI" id="CHEBI:78442"/>
        <dbReference type="ChEBI" id="CHEBI:78528"/>
        <dbReference type="ChEBI" id="CHEBI:456215"/>
        <dbReference type="EC" id="6.1.1.5"/>
    </reaction>
</comment>
<evidence type="ECO:0000313" key="15">
    <source>
        <dbReference type="Proteomes" id="UP001321741"/>
    </source>
</evidence>
<evidence type="ECO:0000256" key="9">
    <source>
        <dbReference type="ARBA" id="ARBA00048359"/>
    </source>
</evidence>
<dbReference type="PANTHER" id="PTHR42765">
    <property type="entry name" value="SOLEUCYL-TRNA SYNTHETASE"/>
    <property type="match status" value="1"/>
</dbReference>
<feature type="binding site" evidence="10">
    <location>
        <position position="574"/>
    </location>
    <ligand>
        <name>L-isoleucyl-5'-AMP</name>
        <dbReference type="ChEBI" id="CHEBI:178002"/>
    </ligand>
</feature>
<proteinExistence type="inferred from homology"/>
<dbReference type="Pfam" id="PF00133">
    <property type="entry name" value="tRNA-synt_1"/>
    <property type="match status" value="1"/>
</dbReference>
<keyword evidence="7 10" id="KW-0030">Aminoacyl-tRNA synthetase</keyword>
<evidence type="ECO:0000256" key="1">
    <source>
        <dbReference type="ARBA" id="ARBA00006887"/>
    </source>
</evidence>
<feature type="binding site" evidence="10">
    <location>
        <position position="910"/>
    </location>
    <ligand>
        <name>Zn(2+)</name>
        <dbReference type="ChEBI" id="CHEBI:29105"/>
    </ligand>
</feature>
<dbReference type="Gene3D" id="3.90.740.10">
    <property type="entry name" value="Valyl/Leucyl/Isoleucyl-tRNA synthetase, editing domain"/>
    <property type="match status" value="1"/>
</dbReference>
<dbReference type="InterPro" id="IPR013155">
    <property type="entry name" value="M/V/L/I-tRNA-synth_anticd-bd"/>
</dbReference>
<dbReference type="SUPFAM" id="SSF52374">
    <property type="entry name" value="Nucleotidylyl transferase"/>
    <property type="match status" value="1"/>
</dbReference>
<keyword evidence="15" id="KW-1185">Reference proteome</keyword>
<dbReference type="GO" id="GO:0016874">
    <property type="term" value="F:ligase activity"/>
    <property type="evidence" value="ECO:0007669"/>
    <property type="project" value="UniProtKB-KW"/>
</dbReference>
<dbReference type="Proteomes" id="UP001321741">
    <property type="component" value="Chromosome"/>
</dbReference>
<dbReference type="Gene3D" id="1.10.730.20">
    <property type="match status" value="1"/>
</dbReference>
<keyword evidence="10" id="KW-0862">Zinc</keyword>
<dbReference type="InterPro" id="IPR010663">
    <property type="entry name" value="Znf_FPG/IleRS"/>
</dbReference>
<dbReference type="EC" id="6.1.1.5" evidence="10"/>
<dbReference type="InterPro" id="IPR033708">
    <property type="entry name" value="Anticodon_Ile_BEm"/>
</dbReference>
<dbReference type="HAMAP" id="MF_02002">
    <property type="entry name" value="Ile_tRNA_synth_type1"/>
    <property type="match status" value="1"/>
</dbReference>
<evidence type="ECO:0000259" key="13">
    <source>
        <dbReference type="Pfam" id="PF08264"/>
    </source>
</evidence>
<comment type="subcellular location">
    <subcellularLocation>
        <location evidence="10">Cytoplasm</location>
    </subcellularLocation>
</comment>
<feature type="short sequence motif" description="'HIGH' region" evidence="10">
    <location>
        <begin position="76"/>
        <end position="86"/>
    </location>
</feature>
<organism evidence="14 15">
    <name type="scientific">Lactobacillus xylocopicola</name>
    <dbReference type="NCBI Taxonomy" id="2976676"/>
    <lineage>
        <taxon>Bacteria</taxon>
        <taxon>Bacillati</taxon>
        <taxon>Bacillota</taxon>
        <taxon>Bacilli</taxon>
        <taxon>Lactobacillales</taxon>
        <taxon>Lactobacillaceae</taxon>
        <taxon>Lactobacillus</taxon>
    </lineage>
</organism>
<comment type="function">
    <text evidence="8 10">Catalyzes the attachment of isoleucine to tRNA(Ile). As IleRS can inadvertently accommodate and process structurally similar amino acids such as valine, to avoid such errors it has two additional distinct tRNA(Ile)-dependent editing activities. One activity is designated as 'pretransfer' editing and involves the hydrolysis of activated Val-AMP. The other activity is designated 'posttransfer' editing and involves deacylation of mischarged Val-tRNA(Ile).</text>
</comment>
<comment type="cofactor">
    <cofactor evidence="10">
        <name>Zn(2+)</name>
        <dbReference type="ChEBI" id="CHEBI:29105"/>
    </cofactor>
    <text evidence="10">Binds 1 zinc ion per subunit.</text>
</comment>
<feature type="binding site" evidence="10">
    <location>
        <position position="907"/>
    </location>
    <ligand>
        <name>Zn(2+)</name>
        <dbReference type="ChEBI" id="CHEBI:29105"/>
    </ligand>
</feature>
<keyword evidence="2 10" id="KW-0963">Cytoplasm</keyword>
<evidence type="ECO:0000313" key="14">
    <source>
        <dbReference type="EMBL" id="BDR60406.1"/>
    </source>
</evidence>
<dbReference type="PROSITE" id="PS00178">
    <property type="entry name" value="AA_TRNA_LIGASE_I"/>
    <property type="match status" value="1"/>
</dbReference>
<dbReference type="PANTHER" id="PTHR42765:SF1">
    <property type="entry name" value="ISOLEUCINE--TRNA LIGASE, MITOCHONDRIAL"/>
    <property type="match status" value="1"/>
</dbReference>
<evidence type="ECO:0000256" key="8">
    <source>
        <dbReference type="ARBA" id="ARBA00025217"/>
    </source>
</evidence>
<keyword evidence="3 10" id="KW-0436">Ligase</keyword>
<feature type="binding site" evidence="10">
    <location>
        <position position="618"/>
    </location>
    <ligand>
        <name>ATP</name>
        <dbReference type="ChEBI" id="CHEBI:30616"/>
    </ligand>
</feature>
<dbReference type="InterPro" id="IPR002301">
    <property type="entry name" value="Ile-tRNA-ligase"/>
</dbReference>
<feature type="binding site" evidence="10">
    <location>
        <position position="930"/>
    </location>
    <ligand>
        <name>Zn(2+)</name>
        <dbReference type="ChEBI" id="CHEBI:29105"/>
    </ligand>
</feature>
<dbReference type="InterPro" id="IPR009080">
    <property type="entry name" value="tRNAsynth_Ia_anticodon-bd"/>
</dbReference>
<evidence type="ECO:0000259" key="11">
    <source>
        <dbReference type="Pfam" id="PF00133"/>
    </source>
</evidence>
<dbReference type="PRINTS" id="PR00984">
    <property type="entry name" value="TRNASYNTHILE"/>
</dbReference>
<accession>A0ABM8BGL3</accession>
<dbReference type="SUPFAM" id="SSF50677">
    <property type="entry name" value="ValRS/IleRS/LeuRS editing domain"/>
    <property type="match status" value="1"/>
</dbReference>
<dbReference type="CDD" id="cd00818">
    <property type="entry name" value="IleRS_core"/>
    <property type="match status" value="1"/>
</dbReference>
<reference evidence="14 15" key="1">
    <citation type="journal article" date="2023" name="Microbiol. Spectr.">
        <title>Symbiosis of Carpenter Bees with Uncharacterized Lactic Acid Bacteria Showing NAD Auxotrophy.</title>
        <authorList>
            <person name="Kawasaki S."/>
            <person name="Ozawa K."/>
            <person name="Mori T."/>
            <person name="Yamamoto A."/>
            <person name="Ito M."/>
            <person name="Ohkuma M."/>
            <person name="Sakamoto M."/>
            <person name="Matsutani M."/>
        </authorList>
    </citation>
    <scope>NUCLEOTIDE SEQUENCE [LARGE SCALE GENOMIC DNA]</scope>
    <source>
        <strain evidence="14 15">Kim32-2</strain>
    </source>
</reference>
<comment type="similarity">
    <text evidence="1 10">Belongs to the class-I aminoacyl-tRNA synthetase family. IleS type 1 subfamily.</text>
</comment>
<keyword evidence="4 10" id="KW-0547">Nucleotide-binding</keyword>